<dbReference type="AlphaFoldDB" id="A0A1F6VFK8"/>
<sequence length="70" mass="8038">MERKSSKSETREKTPTRTIEELESMLEFAVSQIAKLNEAGSKDKTLLEYLNTKKIQAETEIARLRALKPK</sequence>
<dbReference type="EMBL" id="MFTS01000003">
    <property type="protein sequence ID" value="OGI68441.1"/>
    <property type="molecule type" value="Genomic_DNA"/>
</dbReference>
<evidence type="ECO:0000313" key="3">
    <source>
        <dbReference type="Proteomes" id="UP000178235"/>
    </source>
</evidence>
<gene>
    <name evidence="2" type="ORF">A2738_00980</name>
</gene>
<reference evidence="2 3" key="1">
    <citation type="journal article" date="2016" name="Nat. Commun.">
        <title>Thousands of microbial genomes shed light on interconnected biogeochemical processes in an aquifer system.</title>
        <authorList>
            <person name="Anantharaman K."/>
            <person name="Brown C.T."/>
            <person name="Hug L.A."/>
            <person name="Sharon I."/>
            <person name="Castelle C.J."/>
            <person name="Probst A.J."/>
            <person name="Thomas B.C."/>
            <person name="Singh A."/>
            <person name="Wilkins M.J."/>
            <person name="Karaoz U."/>
            <person name="Brodie E.L."/>
            <person name="Williams K.H."/>
            <person name="Hubbard S.S."/>
            <person name="Banfield J.F."/>
        </authorList>
    </citation>
    <scope>NUCLEOTIDE SEQUENCE [LARGE SCALE GENOMIC DNA]</scope>
</reference>
<feature type="coiled-coil region" evidence="1">
    <location>
        <begin position="19"/>
        <end position="67"/>
    </location>
</feature>
<dbReference type="Proteomes" id="UP000178235">
    <property type="component" value="Unassembled WGS sequence"/>
</dbReference>
<evidence type="ECO:0000256" key="1">
    <source>
        <dbReference type="SAM" id="Coils"/>
    </source>
</evidence>
<protein>
    <submittedName>
        <fullName evidence="2">Uncharacterized protein</fullName>
    </submittedName>
</protein>
<comment type="caution">
    <text evidence="2">The sequence shown here is derived from an EMBL/GenBank/DDBJ whole genome shotgun (WGS) entry which is preliminary data.</text>
</comment>
<accession>A0A1F6VFK8</accession>
<name>A0A1F6VFK8_9BACT</name>
<evidence type="ECO:0000313" key="2">
    <source>
        <dbReference type="EMBL" id="OGI68441.1"/>
    </source>
</evidence>
<organism evidence="2 3">
    <name type="scientific">Candidatus Nomurabacteria bacterium RIFCSPHIGHO2_01_FULL_42_15</name>
    <dbReference type="NCBI Taxonomy" id="1801742"/>
    <lineage>
        <taxon>Bacteria</taxon>
        <taxon>Candidatus Nomuraibacteriota</taxon>
    </lineage>
</organism>
<proteinExistence type="predicted"/>
<keyword evidence="1" id="KW-0175">Coiled coil</keyword>